<feature type="region of interest" description="Disordered" evidence="1">
    <location>
        <begin position="37"/>
        <end position="179"/>
    </location>
</feature>
<feature type="region of interest" description="Disordered" evidence="1">
    <location>
        <begin position="323"/>
        <end position="351"/>
    </location>
</feature>
<dbReference type="AlphaFoldDB" id="A0A1E3B786"/>
<feature type="region of interest" description="Disordered" evidence="1">
    <location>
        <begin position="430"/>
        <end position="482"/>
    </location>
</feature>
<feature type="compositionally biased region" description="Polar residues" evidence="1">
    <location>
        <begin position="381"/>
        <end position="390"/>
    </location>
</feature>
<feature type="compositionally biased region" description="Low complexity" evidence="1">
    <location>
        <begin position="145"/>
        <end position="160"/>
    </location>
</feature>
<feature type="compositionally biased region" description="Low complexity" evidence="1">
    <location>
        <begin position="48"/>
        <end position="62"/>
    </location>
</feature>
<feature type="compositionally biased region" description="Basic and acidic residues" evidence="1">
    <location>
        <begin position="391"/>
        <end position="400"/>
    </location>
</feature>
<protein>
    <recommendedName>
        <fullName evidence="4">Nuclear RNA binding protein</fullName>
    </recommendedName>
</protein>
<feature type="compositionally biased region" description="Polar residues" evidence="1">
    <location>
        <begin position="78"/>
        <end position="90"/>
    </location>
</feature>
<comment type="caution">
    <text evidence="2">The sequence shown here is derived from an EMBL/GenBank/DDBJ whole genome shotgun (WGS) entry which is preliminary data.</text>
</comment>
<feature type="region of interest" description="Disordered" evidence="1">
    <location>
        <begin position="496"/>
        <end position="698"/>
    </location>
</feature>
<evidence type="ECO:0000256" key="1">
    <source>
        <dbReference type="SAM" id="MobiDB-lite"/>
    </source>
</evidence>
<dbReference type="STRING" id="573508.A0A1E3B786"/>
<feature type="compositionally biased region" description="Polar residues" evidence="1">
    <location>
        <begin position="544"/>
        <end position="558"/>
    </location>
</feature>
<proteinExistence type="predicted"/>
<sequence>MAETPCLEVNLDLDPLHADHQLQEALHLNASRDDLATTPCAGRKHSRSSSNISSASLDSNGSGVSGKYDDADELEYFNNDTGNDGVNGSPRSPKRRRSNDWPEDSRAQAHGQDKGKDEAKKYYENTGSFGRRWRNRKNGSPRVTAAASNSNSKSPKSPAPRGRRSRFVEGAMNDSVSEKPPSIYLREDLYAQQHQQYPQQQHLPHERGSGGASNHSHKSSGIFRFGKAIASAFNPFGGWGSVSGVWKGDSSGSGSGSGSGSASTDDNYTQRQEDDIARVHRAYEELKRSGFKGTVKGAYMQDAQSSNALPEQAWKSIQAKMDTNYKQPSTPGRHARQMSGESQDSTIGGSIRTSLDLRSSLDLRGALDLRKAKSSLGISSLVKQQESNTPEVRKQKSRKDLLRQAKLLKKVSNLEDKLERTRRELRELQGIQDKVPKIPKEYEQGHVQGQRREEKSPPQPQQQDEELEQLHAQGLVPLSASEQAMSLEQPYYPKKFVPGALSTLPSERSLENQAEAEDKKRVSANHTAAGADTTAAGAAGEPLQSLSPNITREANTTTPKKEAKQQSSLCAATDSPSLKRKSPDPESLEASKALDPNQDNGSIPDKGTPSATTTPTRSNSTRSRRSKLQKMGKSDSPGSVERRKSQSSTPGSIPRRKPRYLNPTSPRSSPSARRRSRSISKSTSASPKKAQARLKTKKGFYDLASASATALPQTDKEIGMDMDVDSDADTDIMDYDMDSAQQQQNSFYMQGEQHLNLDHSANSTPTRTPSRKFCYDFEYIPPVPPLPKDLAATAAKVDQRLAKELNRRKSIGTTAVQHGAQQSHLQAKQQVEVQVPVKDDFEWPEDIF</sequence>
<reference evidence="2 3" key="1">
    <citation type="journal article" date="2016" name="BMC Genomics">
        <title>Comparative genomic and transcriptomic analyses of the Fuzhuan brick tea-fermentation fungus Aspergillus cristatus.</title>
        <authorList>
            <person name="Ge Y."/>
            <person name="Wang Y."/>
            <person name="Liu Y."/>
            <person name="Tan Y."/>
            <person name="Ren X."/>
            <person name="Zhang X."/>
            <person name="Hyde K.D."/>
            <person name="Liu Y."/>
            <person name="Liu Z."/>
        </authorList>
    </citation>
    <scope>NUCLEOTIDE SEQUENCE [LARGE SCALE GENOMIC DNA]</scope>
    <source>
        <strain evidence="2 3">GZAAS20.1005</strain>
    </source>
</reference>
<feature type="compositionally biased region" description="Basic and acidic residues" evidence="1">
    <location>
        <begin position="434"/>
        <end position="456"/>
    </location>
</feature>
<feature type="compositionally biased region" description="Low complexity" evidence="1">
    <location>
        <begin position="527"/>
        <end position="540"/>
    </location>
</feature>
<feature type="region of interest" description="Disordered" evidence="1">
    <location>
        <begin position="248"/>
        <end position="271"/>
    </location>
</feature>
<evidence type="ECO:0000313" key="2">
    <source>
        <dbReference type="EMBL" id="ODM16797.1"/>
    </source>
</evidence>
<organism evidence="2 3">
    <name type="scientific">Aspergillus cristatus</name>
    <name type="common">Chinese Fuzhuan brick tea-fermentation fungus</name>
    <name type="synonym">Eurotium cristatum</name>
    <dbReference type="NCBI Taxonomy" id="573508"/>
    <lineage>
        <taxon>Eukaryota</taxon>
        <taxon>Fungi</taxon>
        <taxon>Dikarya</taxon>
        <taxon>Ascomycota</taxon>
        <taxon>Pezizomycotina</taxon>
        <taxon>Eurotiomycetes</taxon>
        <taxon>Eurotiomycetidae</taxon>
        <taxon>Eurotiales</taxon>
        <taxon>Aspergillaceae</taxon>
        <taxon>Aspergillus</taxon>
        <taxon>Aspergillus subgen. Aspergillus</taxon>
    </lineage>
</organism>
<name>A0A1E3B786_ASPCR</name>
<dbReference type="EMBL" id="JXNT01000010">
    <property type="protein sequence ID" value="ODM16797.1"/>
    <property type="molecule type" value="Genomic_DNA"/>
</dbReference>
<dbReference type="OrthoDB" id="5226996at2759"/>
<feature type="compositionally biased region" description="Polar residues" evidence="1">
    <location>
        <begin position="339"/>
        <end position="351"/>
    </location>
</feature>
<feature type="compositionally biased region" description="Low complexity" evidence="1">
    <location>
        <begin position="679"/>
        <end position="689"/>
    </location>
</feature>
<feature type="region of interest" description="Disordered" evidence="1">
    <location>
        <begin position="195"/>
        <end position="219"/>
    </location>
</feature>
<gene>
    <name evidence="2" type="ORF">SI65_07762</name>
</gene>
<keyword evidence="3" id="KW-1185">Reference proteome</keyword>
<evidence type="ECO:0008006" key="4">
    <source>
        <dbReference type="Google" id="ProtNLM"/>
    </source>
</evidence>
<dbReference type="VEuPathDB" id="FungiDB:SI65_07762"/>
<dbReference type="Proteomes" id="UP000094569">
    <property type="component" value="Unassembled WGS sequence"/>
</dbReference>
<feature type="compositionally biased region" description="Polar residues" evidence="1">
    <location>
        <begin position="565"/>
        <end position="576"/>
    </location>
</feature>
<evidence type="ECO:0000313" key="3">
    <source>
        <dbReference type="Proteomes" id="UP000094569"/>
    </source>
</evidence>
<feature type="region of interest" description="Disordered" evidence="1">
    <location>
        <begin position="381"/>
        <end position="400"/>
    </location>
</feature>
<feature type="compositionally biased region" description="Low complexity" evidence="1">
    <location>
        <begin position="608"/>
        <end position="621"/>
    </location>
</feature>
<accession>A0A1E3B786</accession>
<feature type="compositionally biased region" description="Basic and acidic residues" evidence="1">
    <location>
        <begin position="98"/>
        <end position="123"/>
    </location>
</feature>